<feature type="domain" description="Prenyltransferase alpha-alpha toroid" evidence="9">
    <location>
        <begin position="6"/>
        <end position="247"/>
    </location>
</feature>
<accession>A0A3N4KF27</accession>
<evidence type="ECO:0000256" key="3">
    <source>
        <dbReference type="ARBA" id="ARBA00022679"/>
    </source>
</evidence>
<dbReference type="InterPro" id="IPR008930">
    <property type="entry name" value="Terpenoid_cyclase/PrenylTrfase"/>
</dbReference>
<dbReference type="GO" id="GO:0046872">
    <property type="term" value="F:metal ion binding"/>
    <property type="evidence" value="ECO:0007669"/>
    <property type="project" value="UniProtKB-KW"/>
</dbReference>
<reference evidence="10 11" key="1">
    <citation type="journal article" date="2018" name="Nat. Ecol. Evol.">
        <title>Pezizomycetes genomes reveal the molecular basis of ectomycorrhizal truffle lifestyle.</title>
        <authorList>
            <person name="Murat C."/>
            <person name="Payen T."/>
            <person name="Noel B."/>
            <person name="Kuo A."/>
            <person name="Morin E."/>
            <person name="Chen J."/>
            <person name="Kohler A."/>
            <person name="Krizsan K."/>
            <person name="Balestrini R."/>
            <person name="Da Silva C."/>
            <person name="Montanini B."/>
            <person name="Hainaut M."/>
            <person name="Levati E."/>
            <person name="Barry K.W."/>
            <person name="Belfiori B."/>
            <person name="Cichocki N."/>
            <person name="Clum A."/>
            <person name="Dockter R.B."/>
            <person name="Fauchery L."/>
            <person name="Guy J."/>
            <person name="Iotti M."/>
            <person name="Le Tacon F."/>
            <person name="Lindquist E.A."/>
            <person name="Lipzen A."/>
            <person name="Malagnac F."/>
            <person name="Mello A."/>
            <person name="Molinier V."/>
            <person name="Miyauchi S."/>
            <person name="Poulain J."/>
            <person name="Riccioni C."/>
            <person name="Rubini A."/>
            <person name="Sitrit Y."/>
            <person name="Splivallo R."/>
            <person name="Traeger S."/>
            <person name="Wang M."/>
            <person name="Zifcakova L."/>
            <person name="Wipf D."/>
            <person name="Zambonelli A."/>
            <person name="Paolocci F."/>
            <person name="Nowrousian M."/>
            <person name="Ottonello S."/>
            <person name="Baldrian P."/>
            <person name="Spatafora J.W."/>
            <person name="Henrissat B."/>
            <person name="Nagy L.G."/>
            <person name="Aury J.M."/>
            <person name="Wincker P."/>
            <person name="Grigoriev I.V."/>
            <person name="Bonfante P."/>
            <person name="Martin F.M."/>
        </authorList>
    </citation>
    <scope>NUCLEOTIDE SEQUENCE [LARGE SCALE GENOMIC DNA]</scope>
    <source>
        <strain evidence="10 11">CCBAS932</strain>
    </source>
</reference>
<comment type="similarity">
    <text evidence="1 8">Belongs to the protein prenyltransferase subunit beta family.</text>
</comment>
<comment type="function">
    <text evidence="8">Catalyzes the transfer of a geranylgeranyl moiety from geranylgeranyl diphosphate to both cysteines of proteins with the C-terminal sequence -XXCC, -XCXC and -CCXX.</text>
</comment>
<evidence type="ECO:0000256" key="6">
    <source>
        <dbReference type="ARBA" id="ARBA00022833"/>
    </source>
</evidence>
<dbReference type="SUPFAM" id="SSF48239">
    <property type="entry name" value="Terpenoid cyclases/Protein prenyltransferases"/>
    <property type="match status" value="1"/>
</dbReference>
<dbReference type="Gene3D" id="1.50.10.20">
    <property type="match status" value="1"/>
</dbReference>
<evidence type="ECO:0000256" key="5">
    <source>
        <dbReference type="ARBA" id="ARBA00022737"/>
    </source>
</evidence>
<dbReference type="CDD" id="cd02894">
    <property type="entry name" value="GGTase-II"/>
    <property type="match status" value="1"/>
</dbReference>
<dbReference type="InterPro" id="IPR001330">
    <property type="entry name" value="Prenyltrans"/>
</dbReference>
<dbReference type="PANTHER" id="PTHR11774">
    <property type="entry name" value="GERANYLGERANYL TRANSFERASE TYPE BETA SUBUNIT"/>
    <property type="match status" value="1"/>
</dbReference>
<dbReference type="GO" id="GO:0004663">
    <property type="term" value="F:Rab geranylgeranyltransferase activity"/>
    <property type="evidence" value="ECO:0007669"/>
    <property type="project" value="UniProtKB-UniRule"/>
</dbReference>
<evidence type="ECO:0000259" key="9">
    <source>
        <dbReference type="Pfam" id="PF00432"/>
    </source>
</evidence>
<comment type="cofactor">
    <cofactor evidence="8">
        <name>Zn(2+)</name>
        <dbReference type="ChEBI" id="CHEBI:29105"/>
    </cofactor>
    <text evidence="8">Binds 1 zinc ion per subunit.</text>
</comment>
<dbReference type="EMBL" id="ML119155">
    <property type="protein sequence ID" value="RPB09090.1"/>
    <property type="molecule type" value="Genomic_DNA"/>
</dbReference>
<evidence type="ECO:0000256" key="2">
    <source>
        <dbReference type="ARBA" id="ARBA00022602"/>
    </source>
</evidence>
<name>A0A3N4KF27_9PEZI</name>
<dbReference type="OrthoDB" id="5428259at2759"/>
<keyword evidence="6 8" id="KW-0862">Zinc</keyword>
<evidence type="ECO:0000313" key="10">
    <source>
        <dbReference type="EMBL" id="RPB09090.1"/>
    </source>
</evidence>
<dbReference type="FunCoup" id="A0A3N4KF27">
    <property type="interactions" value="304"/>
</dbReference>
<proteinExistence type="inferred from homology"/>
<gene>
    <name evidence="10" type="ORF">P167DRAFT_560261</name>
</gene>
<keyword evidence="3 8" id="KW-0808">Transferase</keyword>
<dbReference type="AlphaFoldDB" id="A0A3N4KF27"/>
<evidence type="ECO:0000256" key="8">
    <source>
        <dbReference type="RuleBase" id="RU365076"/>
    </source>
</evidence>
<keyword evidence="2 8" id="KW-0637">Prenyltransferase</keyword>
<dbReference type="Pfam" id="PF00432">
    <property type="entry name" value="Prenyltrans"/>
    <property type="match status" value="1"/>
</dbReference>
<keyword evidence="11" id="KW-1185">Reference proteome</keyword>
<dbReference type="InterPro" id="IPR026873">
    <property type="entry name" value="Ptb1"/>
</dbReference>
<dbReference type="InterPro" id="IPR045089">
    <property type="entry name" value="PGGT1B-like"/>
</dbReference>
<dbReference type="Proteomes" id="UP000277580">
    <property type="component" value="Unassembled WGS sequence"/>
</dbReference>
<protein>
    <recommendedName>
        <fullName evidence="8">Geranylgeranyl transferase type-2 subunit beta</fullName>
        <ecNumber evidence="8">2.5.1.60</ecNumber>
    </recommendedName>
</protein>
<evidence type="ECO:0000256" key="7">
    <source>
        <dbReference type="ARBA" id="ARBA00047658"/>
    </source>
</evidence>
<evidence type="ECO:0000256" key="1">
    <source>
        <dbReference type="ARBA" id="ARBA00010497"/>
    </source>
</evidence>
<keyword evidence="5" id="KW-0677">Repeat</keyword>
<dbReference type="PANTHER" id="PTHR11774:SF11">
    <property type="entry name" value="GERANYLGERANYL TRANSFERASE TYPE-2 SUBUNIT BETA"/>
    <property type="match status" value="1"/>
</dbReference>
<dbReference type="GO" id="GO:0005968">
    <property type="term" value="C:Rab-protein geranylgeranyltransferase complex"/>
    <property type="evidence" value="ECO:0007669"/>
    <property type="project" value="UniProtKB-UniRule"/>
</dbReference>
<evidence type="ECO:0000313" key="11">
    <source>
        <dbReference type="Proteomes" id="UP000277580"/>
    </source>
</evidence>
<organism evidence="10 11">
    <name type="scientific">Morchella conica CCBAS932</name>
    <dbReference type="NCBI Taxonomy" id="1392247"/>
    <lineage>
        <taxon>Eukaryota</taxon>
        <taxon>Fungi</taxon>
        <taxon>Dikarya</taxon>
        <taxon>Ascomycota</taxon>
        <taxon>Pezizomycotina</taxon>
        <taxon>Pezizomycetes</taxon>
        <taxon>Pezizales</taxon>
        <taxon>Morchellaceae</taxon>
        <taxon>Morchella</taxon>
    </lineage>
</organism>
<dbReference type="EC" id="2.5.1.60" evidence="8"/>
<dbReference type="STRING" id="1392247.A0A3N4KF27"/>
<comment type="catalytic activity">
    <reaction evidence="7 8">
        <text>geranylgeranyl diphosphate + L-cysteinyl-[protein] = S-geranylgeranyl-L-cysteinyl-[protein] + diphosphate</text>
        <dbReference type="Rhea" id="RHEA:21240"/>
        <dbReference type="Rhea" id="RHEA-COMP:10131"/>
        <dbReference type="Rhea" id="RHEA-COMP:11537"/>
        <dbReference type="ChEBI" id="CHEBI:29950"/>
        <dbReference type="ChEBI" id="CHEBI:33019"/>
        <dbReference type="ChEBI" id="CHEBI:57533"/>
        <dbReference type="ChEBI" id="CHEBI:86021"/>
        <dbReference type="EC" id="2.5.1.60"/>
    </reaction>
</comment>
<evidence type="ECO:0000256" key="4">
    <source>
        <dbReference type="ARBA" id="ARBA00022723"/>
    </source>
</evidence>
<keyword evidence="4 8" id="KW-0479">Metal-binding</keyword>
<dbReference type="InParanoid" id="A0A3N4KF27"/>
<sequence length="269" mass="29164">MTPPILQTSAHVKYIQTLDTHSDRLDYHLTTHLRLSGVYWGLTALHLLRHPTALPRPATIAFVLSCQHPSGGFGASPAHDPHLLYTLSAIQILATVDALDALDADKTVRYIAARQTPDGCFTGDEWGEKDTRFIYCALNALSLLRRLDAVDVDAAMAYVMRCRNPDGGFGMAPQAESHAGQIFTCLGALRIGGALERLMSQDQINVLGDWLCERQLPSGGLNGRPEKLEDVCYSWLGVGGLALVGHEGLEEVDPVLICSFLRCDGGEAG</sequence>